<protein>
    <submittedName>
        <fullName evidence="4">Glucose sorbosone dehydrogenase</fullName>
    </submittedName>
</protein>
<organism evidence="4 5">
    <name type="scientific">Phycicoccus elongatus Lp2</name>
    <dbReference type="NCBI Taxonomy" id="1193181"/>
    <lineage>
        <taxon>Bacteria</taxon>
        <taxon>Bacillati</taxon>
        <taxon>Actinomycetota</taxon>
        <taxon>Actinomycetes</taxon>
        <taxon>Micrococcales</taxon>
        <taxon>Intrasporangiaceae</taxon>
        <taxon>Phycicoccus</taxon>
    </lineage>
</organism>
<dbReference type="HOGENOM" id="CLU_012253_1_0_11"/>
<feature type="region of interest" description="Disordered" evidence="1">
    <location>
        <begin position="20"/>
        <end position="43"/>
    </location>
</feature>
<dbReference type="PANTHER" id="PTHR19328">
    <property type="entry name" value="HEDGEHOG-INTERACTING PROTEIN"/>
    <property type="match status" value="1"/>
</dbReference>
<dbReference type="AlphaFoldDB" id="N0E357"/>
<reference evidence="4 5" key="1">
    <citation type="journal article" date="2013" name="ISME J.">
        <title>A metabolic model for members of the genus Tetrasphaera involved in enhanced biological phosphorus removal.</title>
        <authorList>
            <person name="Kristiansen R."/>
            <person name="Nguyen H.T.T."/>
            <person name="Saunders A.M."/>
            <person name="Nielsen J.L."/>
            <person name="Wimmer R."/>
            <person name="Le V.Q."/>
            <person name="McIlroy S.J."/>
            <person name="Petrovski S."/>
            <person name="Seviour R.J."/>
            <person name="Calteau A."/>
            <person name="Nielsen K.L."/>
            <person name="Nielsen P.H."/>
        </authorList>
    </citation>
    <scope>NUCLEOTIDE SEQUENCE [LARGE SCALE GENOMIC DNA]</scope>
    <source>
        <strain evidence="4 5">Lp2</strain>
    </source>
</reference>
<dbReference type="InterPro" id="IPR011042">
    <property type="entry name" value="6-blade_b-propeller_TolB-like"/>
</dbReference>
<sequence length="385" mass="39979">MRTPVLGCLVVAALLAACTGESRPSTPGPSGAPTGAGTPSAGQPFVVTPVATLDQPWSMTFLPDGRALVAERPGRLLLVDVVQGSTTAVEGVPEVVDAGQGGLHDVILAPDTGGEPTAYLSWVEAGEGVTGGVVGRARLDVTGTPTLRGLEVIWRQTPKTSGDGHFSLRLAVDPTGEHLFVTSGERQKMQPAQDLTNTLGTIVRLTPDGGAAPDNPYAARGGVSAQIWSHGHRNPLGIAFDAQGRLWADEMGPRGGDEVNLIERGANYGWPLASNGSHYSGQDIPDHVAGDGFAAPAVWWNPSISPAGLMIYDGTAFPQWRGDAFLGALSGQALIRVDLDGTSAAKGDQWSMGARIREVEQGPDGAIWVLEDGEGGRLLRLDPAA</sequence>
<dbReference type="InterPro" id="IPR012938">
    <property type="entry name" value="Glc/Sorbosone_DH"/>
</dbReference>
<dbReference type="eggNOG" id="COG2133">
    <property type="taxonomic scope" value="Bacteria"/>
</dbReference>
<comment type="caution">
    <text evidence="4">The sequence shown here is derived from an EMBL/GenBank/DDBJ whole genome shotgun (WGS) entry which is preliminary data.</text>
</comment>
<feature type="signal peptide" evidence="2">
    <location>
        <begin position="1"/>
        <end position="16"/>
    </location>
</feature>
<gene>
    <name evidence="4" type="ORF">BN10_520046</name>
</gene>
<keyword evidence="5" id="KW-1185">Reference proteome</keyword>
<accession>N0E357</accession>
<dbReference type="PROSITE" id="PS51257">
    <property type="entry name" value="PROKAR_LIPOPROTEIN"/>
    <property type="match status" value="1"/>
</dbReference>
<evidence type="ECO:0000313" key="4">
    <source>
        <dbReference type="EMBL" id="CCH70145.1"/>
    </source>
</evidence>
<evidence type="ECO:0000256" key="1">
    <source>
        <dbReference type="SAM" id="MobiDB-lite"/>
    </source>
</evidence>
<feature type="compositionally biased region" description="Low complexity" evidence="1">
    <location>
        <begin position="20"/>
        <end position="42"/>
    </location>
</feature>
<dbReference type="STRING" id="1193181.BN10_520046"/>
<evidence type="ECO:0000256" key="2">
    <source>
        <dbReference type="SAM" id="SignalP"/>
    </source>
</evidence>
<dbReference type="SUPFAM" id="SSF50952">
    <property type="entry name" value="Soluble quinoprotein glucose dehydrogenase"/>
    <property type="match status" value="1"/>
</dbReference>
<dbReference type="RefSeq" id="WP_010850001.1">
    <property type="nucleotide sequence ID" value="NZ_HF570956.1"/>
</dbReference>
<feature type="chain" id="PRO_5038892327" evidence="2">
    <location>
        <begin position="17"/>
        <end position="385"/>
    </location>
</feature>
<proteinExistence type="predicted"/>
<evidence type="ECO:0000313" key="5">
    <source>
        <dbReference type="Proteomes" id="UP000013167"/>
    </source>
</evidence>
<name>N0E357_9MICO</name>
<dbReference type="Proteomes" id="UP000013167">
    <property type="component" value="Unassembled WGS sequence"/>
</dbReference>
<dbReference type="OrthoDB" id="9770043at2"/>
<dbReference type="Pfam" id="PF07995">
    <property type="entry name" value="GSDH"/>
    <property type="match status" value="1"/>
</dbReference>
<dbReference type="PANTHER" id="PTHR19328:SF75">
    <property type="entry name" value="ALDOSE SUGAR DEHYDROGENASE YLII"/>
    <property type="match status" value="1"/>
</dbReference>
<dbReference type="InterPro" id="IPR011041">
    <property type="entry name" value="Quinoprot_gluc/sorb_DH_b-prop"/>
</dbReference>
<dbReference type="EMBL" id="CAIZ01000122">
    <property type="protein sequence ID" value="CCH70145.1"/>
    <property type="molecule type" value="Genomic_DNA"/>
</dbReference>
<keyword evidence="2" id="KW-0732">Signal</keyword>
<dbReference type="Gene3D" id="2.120.10.30">
    <property type="entry name" value="TolB, C-terminal domain"/>
    <property type="match status" value="1"/>
</dbReference>
<evidence type="ECO:0000259" key="3">
    <source>
        <dbReference type="Pfam" id="PF07995"/>
    </source>
</evidence>
<feature type="domain" description="Glucose/Sorbosone dehydrogenase" evidence="3">
    <location>
        <begin position="53"/>
        <end position="380"/>
    </location>
</feature>